<dbReference type="Pfam" id="PF13174">
    <property type="entry name" value="TPR_6"/>
    <property type="match status" value="1"/>
</dbReference>
<gene>
    <name evidence="4" type="ORF">C1S70_30305</name>
</gene>
<evidence type="ECO:0000313" key="5">
    <source>
        <dbReference type="Proteomes" id="UP000236268"/>
    </source>
</evidence>
<dbReference type="Pfam" id="PF13432">
    <property type="entry name" value="TPR_16"/>
    <property type="match status" value="1"/>
</dbReference>
<evidence type="ECO:0000256" key="3">
    <source>
        <dbReference type="PROSITE-ProRule" id="PRU00339"/>
    </source>
</evidence>
<evidence type="ECO:0000256" key="2">
    <source>
        <dbReference type="ARBA" id="ARBA00022803"/>
    </source>
</evidence>
<dbReference type="SMART" id="SM00028">
    <property type="entry name" value="TPR"/>
    <property type="match status" value="6"/>
</dbReference>
<keyword evidence="1" id="KW-0677">Repeat</keyword>
<dbReference type="InterPro" id="IPR019734">
    <property type="entry name" value="TPR_rpt"/>
</dbReference>
<dbReference type="Proteomes" id="UP000236268">
    <property type="component" value="Unassembled WGS sequence"/>
</dbReference>
<reference evidence="4 5" key="1">
    <citation type="submission" date="2018-01" db="EMBL/GenBank/DDBJ databases">
        <title>Whole genome sequence of Azospirillum brasilense REC3 isolated from strawberry roots.</title>
        <authorList>
            <person name="Fontana C.A."/>
            <person name="Salazar S.M."/>
            <person name="Bassi D."/>
            <person name="Puglisi E."/>
            <person name="Lovaisa N.C."/>
            <person name="Toffoli L.M."/>
            <person name="Pedraza R."/>
            <person name="Cocconcelli P.S."/>
        </authorList>
    </citation>
    <scope>NUCLEOTIDE SEQUENCE [LARGE SCALE GENOMIC DNA]</scope>
    <source>
        <strain evidence="4 5">REC3</strain>
        <plasmid evidence="4">p38unnamed</plasmid>
    </source>
</reference>
<dbReference type="PROSITE" id="PS50005">
    <property type="entry name" value="TPR"/>
    <property type="match status" value="2"/>
</dbReference>
<geneLocation type="plasmid" evidence="4">
    <name>p38unnamed</name>
</geneLocation>
<name>A0A2K1FRM1_9PROT</name>
<dbReference type="PANTHER" id="PTHR44858">
    <property type="entry name" value="TETRATRICOPEPTIDE REPEAT PROTEIN 6"/>
    <property type="match status" value="1"/>
</dbReference>
<dbReference type="Gene3D" id="1.25.40.10">
    <property type="entry name" value="Tetratricopeptide repeat domain"/>
    <property type="match status" value="3"/>
</dbReference>
<dbReference type="Pfam" id="PF14559">
    <property type="entry name" value="TPR_19"/>
    <property type="match status" value="1"/>
</dbReference>
<comment type="caution">
    <text evidence="4">The sequence shown here is derived from an EMBL/GenBank/DDBJ whole genome shotgun (WGS) entry which is preliminary data.</text>
</comment>
<organism evidence="4 5">
    <name type="scientific">Azospirillum argentinense</name>
    <dbReference type="NCBI Taxonomy" id="2970906"/>
    <lineage>
        <taxon>Bacteria</taxon>
        <taxon>Pseudomonadati</taxon>
        <taxon>Pseudomonadota</taxon>
        <taxon>Alphaproteobacteria</taxon>
        <taxon>Rhodospirillales</taxon>
        <taxon>Azospirillaceae</taxon>
        <taxon>Azospirillum</taxon>
    </lineage>
</organism>
<feature type="repeat" description="TPR" evidence="3">
    <location>
        <begin position="1"/>
        <end position="28"/>
    </location>
</feature>
<dbReference type="AlphaFoldDB" id="A0A2K1FRM1"/>
<keyword evidence="4" id="KW-0614">Plasmid</keyword>
<dbReference type="PROSITE" id="PS50293">
    <property type="entry name" value="TPR_REGION"/>
    <property type="match status" value="1"/>
</dbReference>
<evidence type="ECO:0000256" key="1">
    <source>
        <dbReference type="ARBA" id="ARBA00022737"/>
    </source>
</evidence>
<evidence type="ECO:0000313" key="4">
    <source>
        <dbReference type="EMBL" id="PNQ95182.1"/>
    </source>
</evidence>
<keyword evidence="2 3" id="KW-0802">TPR repeat</keyword>
<dbReference type="SUPFAM" id="SSF48452">
    <property type="entry name" value="TPR-like"/>
    <property type="match status" value="2"/>
</dbReference>
<dbReference type="InterPro" id="IPR011990">
    <property type="entry name" value="TPR-like_helical_dom_sf"/>
</dbReference>
<protein>
    <submittedName>
        <fullName evidence="4">Uncharacterized protein</fullName>
    </submittedName>
</protein>
<dbReference type="InterPro" id="IPR050498">
    <property type="entry name" value="Ycf3"/>
</dbReference>
<dbReference type="PANTHER" id="PTHR44858:SF1">
    <property type="entry name" value="UDP-N-ACETYLGLUCOSAMINE--PEPTIDE N-ACETYLGLUCOSAMINYLTRANSFERASE SPINDLY-RELATED"/>
    <property type="match status" value="1"/>
</dbReference>
<dbReference type="EMBL" id="POWG01000058">
    <property type="protein sequence ID" value="PNQ95182.1"/>
    <property type="molecule type" value="Genomic_DNA"/>
</dbReference>
<sequence length="372" mass="40215">MGLALIREGSLDAAEAAFQRALQIDPRRFETWHQLVALYRRKGQEAQAEASLAEARVHDPDSVAIGLATASRDVVDDDSDQALAMLIAAASQSPRAVGHAPDAVVQVAQELIKHDRYTEALELLGRLPAEQQDWVDVRFERGLCYRYLGMYRAAMNEFRAILDREPQSAKAQFNFALLLMFSLRFDEADGAFGQLRAEQPSQESLALQAWLYQGVGRLAGGRFDDADAILSALLAAHPDMATAQAYRGLCRLRMGRSEDARADMAAASQAEGKHWLVHSLNGIVLMALGLTTEAIASFATATTLVSPAPRLSRLGLAAARLADGQEAPCPVTDAERQSEALPFWFALLGPQGIALCRNLGLVETVAGSATSS</sequence>
<accession>A0A2K1FRM1</accession>
<proteinExistence type="predicted"/>
<feature type="repeat" description="TPR" evidence="3">
    <location>
        <begin position="135"/>
        <end position="168"/>
    </location>
</feature>